<dbReference type="EMBL" id="JACHIE010000019">
    <property type="protein sequence ID" value="MBB6458401.1"/>
    <property type="molecule type" value="Genomic_DNA"/>
</dbReference>
<comment type="caution">
    <text evidence="1">The sequence shown here is derived from an EMBL/GenBank/DDBJ whole genome shotgun (WGS) entry which is preliminary data.</text>
</comment>
<evidence type="ECO:0000313" key="1">
    <source>
        <dbReference type="EMBL" id="MBB6458401.1"/>
    </source>
</evidence>
<dbReference type="Proteomes" id="UP000578000">
    <property type="component" value="Unassembled WGS sequence"/>
</dbReference>
<protein>
    <submittedName>
        <fullName evidence="1">Uncharacterized protein</fullName>
    </submittedName>
</protein>
<gene>
    <name evidence="1" type="ORF">HNR55_003008</name>
</gene>
<sequence>MVSTTGHNGDGRLETGFPACAAFTDNSPYDYACVLRKVNAGVCRTPFSGRGTGTMCL</sequence>
<organism evidence="1 2">
    <name type="scientific">Acetobacter lovaniensis</name>
    <dbReference type="NCBI Taxonomy" id="104100"/>
    <lineage>
        <taxon>Bacteria</taxon>
        <taxon>Pseudomonadati</taxon>
        <taxon>Pseudomonadota</taxon>
        <taxon>Alphaproteobacteria</taxon>
        <taxon>Acetobacterales</taxon>
        <taxon>Acetobacteraceae</taxon>
        <taxon>Acetobacter</taxon>
    </lineage>
</organism>
<name>A0A841QII4_9PROT</name>
<dbReference type="AlphaFoldDB" id="A0A841QII4"/>
<accession>A0A841QII4</accession>
<dbReference type="RefSeq" id="WP_166116587.1">
    <property type="nucleotide sequence ID" value="NZ_BAABDB010000030.1"/>
</dbReference>
<proteinExistence type="predicted"/>
<evidence type="ECO:0000313" key="2">
    <source>
        <dbReference type="Proteomes" id="UP000578000"/>
    </source>
</evidence>
<reference evidence="1 2" key="1">
    <citation type="submission" date="2020-08" db="EMBL/GenBank/DDBJ databases">
        <title>Genomic Encyclopedia of Type Strains, Phase IV (KMG-IV): sequencing the most valuable type-strain genomes for metagenomic binning, comparative biology and taxonomic classification.</title>
        <authorList>
            <person name="Goeker M."/>
        </authorList>
    </citation>
    <scope>NUCLEOTIDE SEQUENCE [LARGE SCALE GENOMIC DNA]</scope>
    <source>
        <strain evidence="1 2">DSM 4491</strain>
    </source>
</reference>
<keyword evidence="2" id="KW-1185">Reference proteome</keyword>